<keyword evidence="1" id="KW-0472">Membrane</keyword>
<organism evidence="2 3">
    <name type="scientific">Oceanitalea stevensii</name>
    <dbReference type="NCBI Taxonomy" id="2763072"/>
    <lineage>
        <taxon>Bacteria</taxon>
        <taxon>Bacillati</taxon>
        <taxon>Actinomycetota</taxon>
        <taxon>Actinomycetes</taxon>
        <taxon>Micrococcales</taxon>
        <taxon>Bogoriellaceae</taxon>
        <taxon>Georgenia</taxon>
    </lineage>
</organism>
<keyword evidence="1" id="KW-0812">Transmembrane</keyword>
<dbReference type="RefSeq" id="WP_251838064.1">
    <property type="nucleotide sequence ID" value="NZ_JACSPO010000001.1"/>
</dbReference>
<gene>
    <name evidence="2" type="ORF">H9624_01100</name>
</gene>
<reference evidence="2 3" key="1">
    <citation type="submission" date="2020-08" db="EMBL/GenBank/DDBJ databases">
        <title>A Genomic Blueprint of the Chicken Gut Microbiome.</title>
        <authorList>
            <person name="Gilroy R."/>
            <person name="Ravi A."/>
            <person name="Getino M."/>
            <person name="Pursley I."/>
            <person name="Horton D.L."/>
            <person name="Alikhan N.-F."/>
            <person name="Baker D."/>
            <person name="Gharbi K."/>
            <person name="Hall N."/>
            <person name="Watson M."/>
            <person name="Adriaenssens E.M."/>
            <person name="Foster-Nyarko E."/>
            <person name="Jarju S."/>
            <person name="Secka A."/>
            <person name="Antonio M."/>
            <person name="Oren A."/>
            <person name="Chaudhuri R."/>
            <person name="La Ragione R.M."/>
            <person name="Hildebrand F."/>
            <person name="Pallen M.J."/>
        </authorList>
    </citation>
    <scope>NUCLEOTIDE SEQUENCE [LARGE SCALE GENOMIC DNA]</scope>
    <source>
        <strain evidence="2 3">Sa1BUA1</strain>
    </source>
</reference>
<dbReference type="Proteomes" id="UP000661894">
    <property type="component" value="Unassembled WGS sequence"/>
</dbReference>
<proteinExistence type="predicted"/>
<keyword evidence="3" id="KW-1185">Reference proteome</keyword>
<evidence type="ECO:0000256" key="1">
    <source>
        <dbReference type="SAM" id="Phobius"/>
    </source>
</evidence>
<comment type="caution">
    <text evidence="2">The sequence shown here is derived from an EMBL/GenBank/DDBJ whole genome shotgun (WGS) entry which is preliminary data.</text>
</comment>
<accession>A0ABR8YXZ8</accession>
<sequence length="169" mass="17858">MRTDLVQDAAATVVAGVGASWVMNRTTTAFQSRQSAESRRREEEASSDVAYAALVQQAAGLVGRRLSQGAAERLGLAFHYAMGTVLVPGYVLLRRRLGLRPVAAGLTLGLSVSVVVDEVANPLVGSAAPPQDYPLASHLRGLVGHIAFGLAVPALYEATTAVLRRLRRP</sequence>
<keyword evidence="1" id="KW-1133">Transmembrane helix</keyword>
<protein>
    <submittedName>
        <fullName evidence="2">DUF1440 domain-containing protein</fullName>
    </submittedName>
</protein>
<evidence type="ECO:0000313" key="3">
    <source>
        <dbReference type="Proteomes" id="UP000661894"/>
    </source>
</evidence>
<dbReference type="EMBL" id="JACSPO010000001">
    <property type="protein sequence ID" value="MBD8060915.1"/>
    <property type="molecule type" value="Genomic_DNA"/>
</dbReference>
<name>A0ABR8YXZ8_9MICO</name>
<feature type="transmembrane region" description="Helical" evidence="1">
    <location>
        <begin position="74"/>
        <end position="93"/>
    </location>
</feature>
<feature type="transmembrane region" description="Helical" evidence="1">
    <location>
        <begin position="142"/>
        <end position="163"/>
    </location>
</feature>
<evidence type="ECO:0000313" key="2">
    <source>
        <dbReference type="EMBL" id="MBD8060915.1"/>
    </source>
</evidence>